<dbReference type="STRING" id="1169540.A0A0G4GQU1"/>
<dbReference type="OrthoDB" id="1902587at2759"/>
<dbReference type="VEuPathDB" id="CryptoDB:Vbra_4584"/>
<dbReference type="InParanoid" id="A0A0G4GQU1"/>
<evidence type="ECO:0000256" key="1">
    <source>
        <dbReference type="ARBA" id="ARBA00000971"/>
    </source>
</evidence>
<evidence type="ECO:0000256" key="4">
    <source>
        <dbReference type="ARBA" id="ARBA00023235"/>
    </source>
</evidence>
<dbReference type="PANTHER" id="PTHR43811:SF19">
    <property type="entry name" value="39 KDA FK506-BINDING NUCLEAR PROTEIN"/>
    <property type="match status" value="1"/>
</dbReference>
<gene>
    <name evidence="8" type="ORF">Vbra_4584</name>
</gene>
<evidence type="ECO:0000313" key="9">
    <source>
        <dbReference type="Proteomes" id="UP000041254"/>
    </source>
</evidence>
<evidence type="ECO:0000256" key="3">
    <source>
        <dbReference type="ARBA" id="ARBA00023110"/>
    </source>
</evidence>
<dbReference type="EMBL" id="CDMY01000765">
    <property type="protein sequence ID" value="CEM32829.1"/>
    <property type="molecule type" value="Genomic_DNA"/>
</dbReference>
<protein>
    <recommendedName>
        <fullName evidence="2 5">peptidylprolyl isomerase</fullName>
        <ecNumber evidence="2 5">5.2.1.8</ecNumber>
    </recommendedName>
</protein>
<evidence type="ECO:0000259" key="7">
    <source>
        <dbReference type="PROSITE" id="PS50059"/>
    </source>
</evidence>
<evidence type="ECO:0000256" key="2">
    <source>
        <dbReference type="ARBA" id="ARBA00013194"/>
    </source>
</evidence>
<accession>A0A0G4GQU1</accession>
<dbReference type="GO" id="GO:0003755">
    <property type="term" value="F:peptidyl-prolyl cis-trans isomerase activity"/>
    <property type="evidence" value="ECO:0007669"/>
    <property type="project" value="UniProtKB-KW"/>
</dbReference>
<feature type="domain" description="PPIase FKBP-type" evidence="7">
    <location>
        <begin position="62"/>
        <end position="145"/>
    </location>
</feature>
<dbReference type="PANTHER" id="PTHR43811">
    <property type="entry name" value="FKBP-TYPE PEPTIDYL-PROLYL CIS-TRANS ISOMERASE FKPA"/>
    <property type="match status" value="1"/>
</dbReference>
<keyword evidence="3 5" id="KW-0697">Rotamase</keyword>
<evidence type="ECO:0000256" key="5">
    <source>
        <dbReference type="PROSITE-ProRule" id="PRU00277"/>
    </source>
</evidence>
<feature type="region of interest" description="Disordered" evidence="6">
    <location>
        <begin position="194"/>
        <end position="226"/>
    </location>
</feature>
<keyword evidence="4 5" id="KW-0413">Isomerase</keyword>
<dbReference type="AlphaFoldDB" id="A0A0G4GQU1"/>
<organism evidence="8 9">
    <name type="scientific">Vitrella brassicaformis (strain CCMP3155)</name>
    <dbReference type="NCBI Taxonomy" id="1169540"/>
    <lineage>
        <taxon>Eukaryota</taxon>
        <taxon>Sar</taxon>
        <taxon>Alveolata</taxon>
        <taxon>Colpodellida</taxon>
        <taxon>Vitrellaceae</taxon>
        <taxon>Vitrella</taxon>
    </lineage>
</organism>
<comment type="catalytic activity">
    <reaction evidence="1 5">
        <text>[protein]-peptidylproline (omega=180) = [protein]-peptidylproline (omega=0)</text>
        <dbReference type="Rhea" id="RHEA:16237"/>
        <dbReference type="Rhea" id="RHEA-COMP:10747"/>
        <dbReference type="Rhea" id="RHEA-COMP:10748"/>
        <dbReference type="ChEBI" id="CHEBI:83833"/>
        <dbReference type="ChEBI" id="CHEBI:83834"/>
        <dbReference type="EC" id="5.2.1.8"/>
    </reaction>
</comment>
<dbReference type="PhylomeDB" id="A0A0G4GQU1"/>
<dbReference type="InterPro" id="IPR001179">
    <property type="entry name" value="PPIase_FKBP_dom"/>
</dbReference>
<evidence type="ECO:0000313" key="8">
    <source>
        <dbReference type="EMBL" id="CEM32829.1"/>
    </source>
</evidence>
<keyword evidence="9" id="KW-1185">Reference proteome</keyword>
<dbReference type="Pfam" id="PF00254">
    <property type="entry name" value="FKBP_C"/>
    <property type="match status" value="1"/>
</dbReference>
<dbReference type="Gene3D" id="3.10.50.40">
    <property type="match status" value="1"/>
</dbReference>
<dbReference type="PROSITE" id="PS50059">
    <property type="entry name" value="FKBP_PPIASE"/>
    <property type="match status" value="1"/>
</dbReference>
<sequence length="226" mass="26227">MDRWQFLSGRSWWRPPVAMCELIKKEDFLNKKFKKKPDYQRDEHGMMWRDLLIGFGGVAEEGMRVRVNYHGRVESGRSFDTSYKRGRPVKFVIGDSEGLVIPAIDVMVRGMREGGIREVIVPPDMAFPTMYTDVLIYEIELMAINVPFEDPSRWERLYQAIQKLRQLDVDEWQQVLDREKKLWKKLYDKELNQGGQETVDGRVGGEGEGEGSEAGGDEQYKGGRED</sequence>
<name>A0A0G4GQU1_VITBC</name>
<dbReference type="Proteomes" id="UP000041254">
    <property type="component" value="Unassembled WGS sequence"/>
</dbReference>
<evidence type="ECO:0000256" key="6">
    <source>
        <dbReference type="SAM" id="MobiDB-lite"/>
    </source>
</evidence>
<dbReference type="InterPro" id="IPR046357">
    <property type="entry name" value="PPIase_dom_sf"/>
</dbReference>
<proteinExistence type="predicted"/>
<reference evidence="8 9" key="1">
    <citation type="submission" date="2014-11" db="EMBL/GenBank/DDBJ databases">
        <authorList>
            <person name="Zhu J."/>
            <person name="Qi W."/>
            <person name="Song R."/>
        </authorList>
    </citation>
    <scope>NUCLEOTIDE SEQUENCE [LARGE SCALE GENOMIC DNA]</scope>
</reference>
<dbReference type="EC" id="5.2.1.8" evidence="2 5"/>
<dbReference type="SUPFAM" id="SSF54534">
    <property type="entry name" value="FKBP-like"/>
    <property type="match status" value="1"/>
</dbReference>